<dbReference type="Proteomes" id="UP001281147">
    <property type="component" value="Unassembled WGS sequence"/>
</dbReference>
<dbReference type="EMBL" id="JAUTXU010000005">
    <property type="protein sequence ID" value="KAK3724506.1"/>
    <property type="molecule type" value="Genomic_DNA"/>
</dbReference>
<organism evidence="1 2">
    <name type="scientific">Vermiconidia calcicola</name>
    <dbReference type="NCBI Taxonomy" id="1690605"/>
    <lineage>
        <taxon>Eukaryota</taxon>
        <taxon>Fungi</taxon>
        <taxon>Dikarya</taxon>
        <taxon>Ascomycota</taxon>
        <taxon>Pezizomycotina</taxon>
        <taxon>Dothideomycetes</taxon>
        <taxon>Dothideomycetidae</taxon>
        <taxon>Mycosphaerellales</taxon>
        <taxon>Extremaceae</taxon>
        <taxon>Vermiconidia</taxon>
    </lineage>
</organism>
<reference evidence="1" key="1">
    <citation type="submission" date="2023-07" db="EMBL/GenBank/DDBJ databases">
        <title>Black Yeasts Isolated from many extreme environments.</title>
        <authorList>
            <person name="Coleine C."/>
            <person name="Stajich J.E."/>
            <person name="Selbmann L."/>
        </authorList>
    </citation>
    <scope>NUCLEOTIDE SEQUENCE</scope>
    <source>
        <strain evidence="1">CCFEE 5714</strain>
    </source>
</reference>
<evidence type="ECO:0000313" key="2">
    <source>
        <dbReference type="Proteomes" id="UP001281147"/>
    </source>
</evidence>
<gene>
    <name evidence="1" type="ORF">LTR37_001130</name>
</gene>
<sequence>MDPYKATREQFTEGLLNTPIPDNATNEWKKLVTHLKHLQRLLAYHSAMKDTGNLAQVYMVPAISKNKVYFMWDFVDRTLGILYGIPPTKPFSVGNELWRDVYMRTILAANLLLDKRAGQLDEMVDMTYPGHSYRPEIGEGILAAARTLQA</sequence>
<name>A0ACC3NX67_9PEZI</name>
<keyword evidence="2" id="KW-1185">Reference proteome</keyword>
<evidence type="ECO:0000313" key="1">
    <source>
        <dbReference type="EMBL" id="KAK3724506.1"/>
    </source>
</evidence>
<protein>
    <submittedName>
        <fullName evidence="1">Uncharacterized protein</fullName>
    </submittedName>
</protein>
<comment type="caution">
    <text evidence="1">The sequence shown here is derived from an EMBL/GenBank/DDBJ whole genome shotgun (WGS) entry which is preliminary data.</text>
</comment>
<proteinExistence type="predicted"/>
<accession>A0ACC3NX67</accession>